<comment type="caution">
    <text evidence="7">The sequence shown here is derived from an EMBL/GenBank/DDBJ whole genome shotgun (WGS) entry which is preliminary data.</text>
</comment>
<keyword evidence="6" id="KW-0234">DNA repair</keyword>
<dbReference type="EMBL" id="SZQL01000005">
    <property type="protein sequence ID" value="TKK69346.1"/>
    <property type="molecule type" value="Genomic_DNA"/>
</dbReference>
<reference evidence="7 8" key="1">
    <citation type="submission" date="2019-05" db="EMBL/GenBank/DDBJ databases">
        <title>Panacibacter sp. strain 17mud1-8 Genome sequencing and assembly.</title>
        <authorList>
            <person name="Chhetri G."/>
        </authorList>
    </citation>
    <scope>NUCLEOTIDE SEQUENCE [LARGE SCALE GENOMIC DNA]</scope>
    <source>
        <strain evidence="7 8">17mud1-8</strain>
    </source>
</reference>
<sequence>MSLGYACINISLSEEGITTNRTMIRRTFLEKGIQYASQLALQNVKGLLEILKWNVANNIKVFRITSELFPWASEYTLESLPDFKEIRLVLEEAGKQPVRVSTHPGPFNKLAGSGTTLTNTIKDLEIHGRLFDLMGLPASHRHKINIHVGGAYGDKVATIERFAQNFKLLSASVQKRLSVENDDKTGLYTVADLVPLHQMIGIPIVFDYFHHKLHPGTQSEEEAFLAAYNTWDVKPVFHYSSSRKEKEDPTSKKEAHSDWVHERINTYGKDVDIVLETKMKELSLIKYRAEFGDSEV</sequence>
<proteinExistence type="predicted"/>
<dbReference type="NCBIfam" id="TIGR00629">
    <property type="entry name" value="uvde"/>
    <property type="match status" value="1"/>
</dbReference>
<dbReference type="GO" id="GO:0009411">
    <property type="term" value="P:response to UV"/>
    <property type="evidence" value="ECO:0007669"/>
    <property type="project" value="InterPro"/>
</dbReference>
<keyword evidence="3" id="KW-0227">DNA damage</keyword>
<keyword evidence="5" id="KW-0378">Hydrolase</keyword>
<protein>
    <submittedName>
        <fullName evidence="7">UV DNA damage repair endonuclease UvsE</fullName>
    </submittedName>
</protein>
<dbReference type="GO" id="GO:0016787">
    <property type="term" value="F:hydrolase activity"/>
    <property type="evidence" value="ECO:0007669"/>
    <property type="project" value="UniProtKB-KW"/>
</dbReference>
<dbReference type="GO" id="GO:0006289">
    <property type="term" value="P:nucleotide-excision repair"/>
    <property type="evidence" value="ECO:0007669"/>
    <property type="project" value="InterPro"/>
</dbReference>
<dbReference type="InterPro" id="IPR036237">
    <property type="entry name" value="Xyl_isomerase-like_sf"/>
</dbReference>
<name>A0A4U3L6J8_9BACT</name>
<evidence type="ECO:0000256" key="5">
    <source>
        <dbReference type="ARBA" id="ARBA00022801"/>
    </source>
</evidence>
<dbReference type="SUPFAM" id="SSF51658">
    <property type="entry name" value="Xylose isomerase-like"/>
    <property type="match status" value="1"/>
</dbReference>
<dbReference type="GO" id="GO:0004519">
    <property type="term" value="F:endonuclease activity"/>
    <property type="evidence" value="ECO:0007669"/>
    <property type="project" value="UniProtKB-KW"/>
</dbReference>
<dbReference type="RefSeq" id="WP_137261341.1">
    <property type="nucleotide sequence ID" value="NZ_SZQL01000005.1"/>
</dbReference>
<dbReference type="InterPro" id="IPR004601">
    <property type="entry name" value="UvdE"/>
</dbReference>
<keyword evidence="2 7" id="KW-0255">Endonuclease</keyword>
<evidence type="ECO:0000256" key="2">
    <source>
        <dbReference type="ARBA" id="ARBA00022759"/>
    </source>
</evidence>
<dbReference type="Pfam" id="PF03851">
    <property type="entry name" value="UvdE"/>
    <property type="match status" value="1"/>
</dbReference>
<accession>A0A4U3L6J8</accession>
<dbReference type="PANTHER" id="PTHR31290:SF5">
    <property type="entry name" value="UV-DAMAGE ENDONUCLEASE"/>
    <property type="match status" value="1"/>
</dbReference>
<dbReference type="Gene3D" id="3.20.20.150">
    <property type="entry name" value="Divalent-metal-dependent TIM barrel enzymes"/>
    <property type="match status" value="1"/>
</dbReference>
<evidence type="ECO:0000313" key="8">
    <source>
        <dbReference type="Proteomes" id="UP000305848"/>
    </source>
</evidence>
<dbReference type="PANTHER" id="PTHR31290">
    <property type="entry name" value="UV-DAMAGE ENDONUCLEASE"/>
    <property type="match status" value="1"/>
</dbReference>
<dbReference type="AlphaFoldDB" id="A0A4U3L6J8"/>
<gene>
    <name evidence="7" type="primary">uvsE</name>
    <name evidence="7" type="ORF">FC093_08500</name>
</gene>
<evidence type="ECO:0000256" key="1">
    <source>
        <dbReference type="ARBA" id="ARBA00022722"/>
    </source>
</evidence>
<evidence type="ECO:0000256" key="4">
    <source>
        <dbReference type="ARBA" id="ARBA00022769"/>
    </source>
</evidence>
<organism evidence="7 8">
    <name type="scientific">Ilyomonas limi</name>
    <dbReference type="NCBI Taxonomy" id="2575867"/>
    <lineage>
        <taxon>Bacteria</taxon>
        <taxon>Pseudomonadati</taxon>
        <taxon>Bacteroidota</taxon>
        <taxon>Chitinophagia</taxon>
        <taxon>Chitinophagales</taxon>
        <taxon>Chitinophagaceae</taxon>
        <taxon>Ilyomonas</taxon>
    </lineage>
</organism>
<keyword evidence="1" id="KW-0540">Nuclease</keyword>
<evidence type="ECO:0000256" key="6">
    <source>
        <dbReference type="ARBA" id="ARBA00023204"/>
    </source>
</evidence>
<evidence type="ECO:0000256" key="3">
    <source>
        <dbReference type="ARBA" id="ARBA00022763"/>
    </source>
</evidence>
<evidence type="ECO:0000313" key="7">
    <source>
        <dbReference type="EMBL" id="TKK69346.1"/>
    </source>
</evidence>
<dbReference type="Proteomes" id="UP000305848">
    <property type="component" value="Unassembled WGS sequence"/>
</dbReference>
<dbReference type="OrthoDB" id="9782576at2"/>
<keyword evidence="8" id="KW-1185">Reference proteome</keyword>
<keyword evidence="4" id="KW-0228">DNA excision</keyword>